<dbReference type="InterPro" id="IPR050438">
    <property type="entry name" value="LMW_PTPase"/>
</dbReference>
<dbReference type="SUPFAM" id="SSF52788">
    <property type="entry name" value="Phosphotyrosine protein phosphatases I"/>
    <property type="match status" value="1"/>
</dbReference>
<sequence>MNVLFVCTGNTCRSPMAEALLKQRAPAEMHVKSCGITAMPGAPASRQTTEVLRRQGIEINHQASPISQELVQWADLILTMTASHKEMVWAKYPEERKKIYTLKEFALHADIQIWNELEKVYTELEEKRKRCLEQLDAEVDPIKQNQLLYEACHEELETIHCLKSQLVHSDIADPFGGPAAYYLETKQEIETCLNQWLSPEE</sequence>
<organism evidence="6 7">
    <name type="scientific">Oceanobacillus sojae</name>
    <dbReference type="NCBI Taxonomy" id="582851"/>
    <lineage>
        <taxon>Bacteria</taxon>
        <taxon>Bacillati</taxon>
        <taxon>Bacillota</taxon>
        <taxon>Bacilli</taxon>
        <taxon>Bacillales</taxon>
        <taxon>Bacillaceae</taxon>
        <taxon>Oceanobacillus</taxon>
    </lineage>
</organism>
<evidence type="ECO:0000256" key="2">
    <source>
        <dbReference type="ARBA" id="ARBA00022801"/>
    </source>
</evidence>
<dbReference type="Gene3D" id="3.40.50.2300">
    <property type="match status" value="1"/>
</dbReference>
<dbReference type="InterPro" id="IPR023485">
    <property type="entry name" value="Ptyr_pPase"/>
</dbReference>
<dbReference type="GO" id="GO:0004725">
    <property type="term" value="F:protein tyrosine phosphatase activity"/>
    <property type="evidence" value="ECO:0007669"/>
    <property type="project" value="InterPro"/>
</dbReference>
<dbReference type="AlphaFoldDB" id="A0A511ZQ19"/>
<dbReference type="SMART" id="SM00226">
    <property type="entry name" value="LMWPc"/>
    <property type="match status" value="1"/>
</dbReference>
<comment type="similarity">
    <text evidence="1">Belongs to the low molecular weight phosphotyrosine protein phosphatase family.</text>
</comment>
<protein>
    <recommendedName>
        <fullName evidence="5">Phosphotyrosine protein phosphatase I domain-containing protein</fullName>
    </recommendedName>
</protein>
<dbReference type="PANTHER" id="PTHR11717:SF31">
    <property type="entry name" value="LOW MOLECULAR WEIGHT PROTEIN-TYROSINE-PHOSPHATASE ETP-RELATED"/>
    <property type="match status" value="1"/>
</dbReference>
<comment type="caution">
    <text evidence="6">The sequence shown here is derived from an EMBL/GenBank/DDBJ whole genome shotgun (WGS) entry which is preliminary data.</text>
</comment>
<reference evidence="6 7" key="1">
    <citation type="submission" date="2019-07" db="EMBL/GenBank/DDBJ databases">
        <title>Whole genome shotgun sequence of Oceanobacillus sojae NBRC 105379.</title>
        <authorList>
            <person name="Hosoyama A."/>
            <person name="Uohara A."/>
            <person name="Ohji S."/>
            <person name="Ichikawa N."/>
        </authorList>
    </citation>
    <scope>NUCLEOTIDE SEQUENCE [LARGE SCALE GENOMIC DNA]</scope>
    <source>
        <strain evidence="6 7">NBRC 105379</strain>
    </source>
</reference>
<dbReference type="STRING" id="582851.GCA_900162665_01513"/>
<evidence type="ECO:0000256" key="3">
    <source>
        <dbReference type="ARBA" id="ARBA00022912"/>
    </source>
</evidence>
<keyword evidence="2" id="KW-0378">Hydrolase</keyword>
<evidence type="ECO:0000256" key="1">
    <source>
        <dbReference type="ARBA" id="ARBA00011063"/>
    </source>
</evidence>
<dbReference type="PANTHER" id="PTHR11717">
    <property type="entry name" value="LOW MOLECULAR WEIGHT PROTEIN TYROSINE PHOSPHATASE"/>
    <property type="match status" value="1"/>
</dbReference>
<dbReference type="InterPro" id="IPR036196">
    <property type="entry name" value="Ptyr_pPase_sf"/>
</dbReference>
<keyword evidence="3" id="KW-0904">Protein phosphatase</keyword>
<feature type="active site" description="Nucleophile" evidence="4">
    <location>
        <position position="13"/>
    </location>
</feature>
<evidence type="ECO:0000256" key="4">
    <source>
        <dbReference type="PIRSR" id="PIRSR617867-1"/>
    </source>
</evidence>
<dbReference type="CDD" id="cd16344">
    <property type="entry name" value="LMWPAP"/>
    <property type="match status" value="1"/>
</dbReference>
<dbReference type="Pfam" id="PF01451">
    <property type="entry name" value="LMWPc"/>
    <property type="match status" value="1"/>
</dbReference>
<evidence type="ECO:0000259" key="5">
    <source>
        <dbReference type="SMART" id="SM00226"/>
    </source>
</evidence>
<dbReference type="OrthoDB" id="9784339at2"/>
<dbReference type="Proteomes" id="UP000321558">
    <property type="component" value="Unassembled WGS sequence"/>
</dbReference>
<feature type="domain" description="Phosphotyrosine protein phosphatase I" evidence="5">
    <location>
        <begin position="1"/>
        <end position="138"/>
    </location>
</feature>
<proteinExistence type="inferred from homology"/>
<evidence type="ECO:0000313" key="7">
    <source>
        <dbReference type="Proteomes" id="UP000321558"/>
    </source>
</evidence>
<accession>A0A511ZQ19</accession>
<keyword evidence="7" id="KW-1185">Reference proteome</keyword>
<dbReference type="RefSeq" id="WP_147212432.1">
    <property type="nucleotide sequence ID" value="NZ_BJYM01000024.1"/>
</dbReference>
<dbReference type="EMBL" id="BJYM01000024">
    <property type="protein sequence ID" value="GEN89550.1"/>
    <property type="molecule type" value="Genomic_DNA"/>
</dbReference>
<gene>
    <name evidence="6" type="ORF">OSO01_42890</name>
</gene>
<dbReference type="PRINTS" id="PR00719">
    <property type="entry name" value="LMWPTPASE"/>
</dbReference>
<name>A0A511ZQ19_9BACI</name>
<dbReference type="InterPro" id="IPR017867">
    <property type="entry name" value="Tyr_phospatase_low_mol_wt"/>
</dbReference>
<feature type="active site" description="Nucleophile" evidence="4">
    <location>
        <position position="7"/>
    </location>
</feature>
<evidence type="ECO:0000313" key="6">
    <source>
        <dbReference type="EMBL" id="GEN89550.1"/>
    </source>
</evidence>